<evidence type="ECO:0000313" key="3">
    <source>
        <dbReference type="Proteomes" id="UP001500212"/>
    </source>
</evidence>
<reference evidence="3" key="1">
    <citation type="journal article" date="2019" name="Int. J. Syst. Evol. Microbiol.">
        <title>The Global Catalogue of Microorganisms (GCM) 10K type strain sequencing project: providing services to taxonomists for standard genome sequencing and annotation.</title>
        <authorList>
            <consortium name="The Broad Institute Genomics Platform"/>
            <consortium name="The Broad Institute Genome Sequencing Center for Infectious Disease"/>
            <person name="Wu L."/>
            <person name="Ma J."/>
        </authorList>
    </citation>
    <scope>NUCLEOTIDE SEQUENCE [LARGE SCALE GENOMIC DNA]</scope>
    <source>
        <strain evidence="3">JCM 17938</strain>
    </source>
</reference>
<accession>A0ABP8TA98</accession>
<protein>
    <submittedName>
        <fullName evidence="2">Uncharacterized protein</fullName>
    </submittedName>
</protein>
<feature type="region of interest" description="Disordered" evidence="1">
    <location>
        <begin position="196"/>
        <end position="250"/>
    </location>
</feature>
<dbReference type="Gene3D" id="3.40.30.10">
    <property type="entry name" value="Glutaredoxin"/>
    <property type="match status" value="1"/>
</dbReference>
<feature type="region of interest" description="Disordered" evidence="1">
    <location>
        <begin position="143"/>
        <end position="163"/>
    </location>
</feature>
<dbReference type="Gene3D" id="3.80.10.10">
    <property type="entry name" value="Ribonuclease Inhibitor"/>
    <property type="match status" value="1"/>
</dbReference>
<dbReference type="RefSeq" id="WP_345346156.1">
    <property type="nucleotide sequence ID" value="NZ_BAABHJ010000001.1"/>
</dbReference>
<dbReference type="InterPro" id="IPR032675">
    <property type="entry name" value="LRR_dom_sf"/>
</dbReference>
<dbReference type="Proteomes" id="UP001500212">
    <property type="component" value="Unassembled WGS sequence"/>
</dbReference>
<evidence type="ECO:0000256" key="1">
    <source>
        <dbReference type="SAM" id="MobiDB-lite"/>
    </source>
</evidence>
<evidence type="ECO:0000313" key="2">
    <source>
        <dbReference type="EMBL" id="GAA4600584.1"/>
    </source>
</evidence>
<gene>
    <name evidence="2" type="ORF">GCM10023195_00320</name>
</gene>
<dbReference type="EMBL" id="BAABHJ010000001">
    <property type="protein sequence ID" value="GAA4600584.1"/>
    <property type="molecule type" value="Genomic_DNA"/>
</dbReference>
<keyword evidence="3" id="KW-1185">Reference proteome</keyword>
<comment type="caution">
    <text evidence="2">The sequence shown here is derived from an EMBL/GenBank/DDBJ whole genome shotgun (WGS) entry which is preliminary data.</text>
</comment>
<organism evidence="2 3">
    <name type="scientific">Actinoallomurus liliacearum</name>
    <dbReference type="NCBI Taxonomy" id="1080073"/>
    <lineage>
        <taxon>Bacteria</taxon>
        <taxon>Bacillati</taxon>
        <taxon>Actinomycetota</taxon>
        <taxon>Actinomycetes</taxon>
        <taxon>Streptosporangiales</taxon>
        <taxon>Thermomonosporaceae</taxon>
        <taxon>Actinoallomurus</taxon>
    </lineage>
</organism>
<sequence length="250" mass="27609">MAWRIGYQRWESEELWEDAFGRFCAEVDITRVRALIVGIWGDPEDTDPSDVIEALLAVRDRLPALRSVFLGDITDKECKLSRISQTDVTPLLAGFPALEEFGVRAAEGTSLGETLRLRFSALRHDALRRLTVQSSGLPVDVVRGVGRDEPGGARTRWPPATRNDLGGVRHRVLTEQPILIQRPITADDGTAVIGRSEKAVRSMPHDRDNKSRGPSPERPSGEAARGVAAPMAAHRGLATSKRRPWLNPRT</sequence>
<proteinExistence type="predicted"/>
<name>A0ABP8TA98_9ACTN</name>
<feature type="compositionally biased region" description="Basic and acidic residues" evidence="1">
    <location>
        <begin position="196"/>
        <end position="211"/>
    </location>
</feature>